<accession>A0A518I0B2</accession>
<evidence type="ECO:0000256" key="1">
    <source>
        <dbReference type="SAM" id="MobiDB-lite"/>
    </source>
</evidence>
<evidence type="ECO:0000313" key="3">
    <source>
        <dbReference type="EMBL" id="QDV46545.1"/>
    </source>
</evidence>
<evidence type="ECO:0008006" key="5">
    <source>
        <dbReference type="Google" id="ProtNLM"/>
    </source>
</evidence>
<sequence>MPEKSNQAPGERPEMNRRESDRTGHRGGVQAGGRRESDRNHTLPRSNVARFTILASFLFSTGLVAWAFTLPFRSGSLAGRGNGRASADATLTGLEYEARLSDEEYVNYTRDIDRRFLARVQDKNRPQTPGQTKDELHQEWQQRVEKRKAQLRQMVKASGEKVPREGTIEWQTWKDLEKIISDAPSAK</sequence>
<evidence type="ECO:0000313" key="4">
    <source>
        <dbReference type="Proteomes" id="UP000319004"/>
    </source>
</evidence>
<dbReference type="AlphaFoldDB" id="A0A518I0B2"/>
<dbReference type="KEGG" id="snep:Enr13x_64540"/>
<proteinExistence type="predicted"/>
<dbReference type="Proteomes" id="UP000319004">
    <property type="component" value="Chromosome"/>
</dbReference>
<keyword evidence="2" id="KW-0472">Membrane</keyword>
<organism evidence="3 4">
    <name type="scientific">Stieleria neptunia</name>
    <dbReference type="NCBI Taxonomy" id="2527979"/>
    <lineage>
        <taxon>Bacteria</taxon>
        <taxon>Pseudomonadati</taxon>
        <taxon>Planctomycetota</taxon>
        <taxon>Planctomycetia</taxon>
        <taxon>Pirellulales</taxon>
        <taxon>Pirellulaceae</taxon>
        <taxon>Stieleria</taxon>
    </lineage>
</organism>
<feature type="region of interest" description="Disordered" evidence="1">
    <location>
        <begin position="1"/>
        <end position="41"/>
    </location>
</feature>
<dbReference type="OrthoDB" id="261951at2"/>
<feature type="compositionally biased region" description="Basic and acidic residues" evidence="1">
    <location>
        <begin position="11"/>
        <end position="24"/>
    </location>
</feature>
<gene>
    <name evidence="3" type="ORF">Enr13x_64540</name>
</gene>
<keyword evidence="4" id="KW-1185">Reference proteome</keyword>
<protein>
    <recommendedName>
        <fullName evidence="5">Transmembrane protein</fullName>
    </recommendedName>
</protein>
<keyword evidence="2" id="KW-1133">Transmembrane helix</keyword>
<reference evidence="3 4" key="1">
    <citation type="submission" date="2019-03" db="EMBL/GenBank/DDBJ databases">
        <title>Deep-cultivation of Planctomycetes and their phenomic and genomic characterization uncovers novel biology.</title>
        <authorList>
            <person name="Wiegand S."/>
            <person name="Jogler M."/>
            <person name="Boedeker C."/>
            <person name="Pinto D."/>
            <person name="Vollmers J."/>
            <person name="Rivas-Marin E."/>
            <person name="Kohn T."/>
            <person name="Peeters S.H."/>
            <person name="Heuer A."/>
            <person name="Rast P."/>
            <person name="Oberbeckmann S."/>
            <person name="Bunk B."/>
            <person name="Jeske O."/>
            <person name="Meyerdierks A."/>
            <person name="Storesund J.E."/>
            <person name="Kallscheuer N."/>
            <person name="Luecker S."/>
            <person name="Lage O.M."/>
            <person name="Pohl T."/>
            <person name="Merkel B.J."/>
            <person name="Hornburger P."/>
            <person name="Mueller R.-W."/>
            <person name="Bruemmer F."/>
            <person name="Labrenz M."/>
            <person name="Spormann A.M."/>
            <person name="Op den Camp H."/>
            <person name="Overmann J."/>
            <person name="Amann R."/>
            <person name="Jetten M.S.M."/>
            <person name="Mascher T."/>
            <person name="Medema M.H."/>
            <person name="Devos D.P."/>
            <person name="Kaster A.-K."/>
            <person name="Ovreas L."/>
            <person name="Rohde M."/>
            <person name="Galperin M.Y."/>
            <person name="Jogler C."/>
        </authorList>
    </citation>
    <scope>NUCLEOTIDE SEQUENCE [LARGE SCALE GENOMIC DNA]</scope>
    <source>
        <strain evidence="3 4">Enr13</strain>
    </source>
</reference>
<feature type="transmembrane region" description="Helical" evidence="2">
    <location>
        <begin position="48"/>
        <end position="70"/>
    </location>
</feature>
<dbReference type="RefSeq" id="WP_145390756.1">
    <property type="nucleotide sequence ID" value="NZ_CP037423.1"/>
</dbReference>
<evidence type="ECO:0000256" key="2">
    <source>
        <dbReference type="SAM" id="Phobius"/>
    </source>
</evidence>
<dbReference type="EMBL" id="CP037423">
    <property type="protein sequence ID" value="QDV46545.1"/>
    <property type="molecule type" value="Genomic_DNA"/>
</dbReference>
<keyword evidence="2" id="KW-0812">Transmembrane</keyword>
<name>A0A518I0B2_9BACT</name>